<evidence type="ECO:0000313" key="1">
    <source>
        <dbReference type="EMBL" id="CAH7671742.1"/>
    </source>
</evidence>
<organism evidence="1 2">
    <name type="scientific">Phakopsora pachyrhizi</name>
    <name type="common">Asian soybean rust disease fungus</name>
    <dbReference type="NCBI Taxonomy" id="170000"/>
    <lineage>
        <taxon>Eukaryota</taxon>
        <taxon>Fungi</taxon>
        <taxon>Dikarya</taxon>
        <taxon>Basidiomycota</taxon>
        <taxon>Pucciniomycotina</taxon>
        <taxon>Pucciniomycetes</taxon>
        <taxon>Pucciniales</taxon>
        <taxon>Phakopsoraceae</taxon>
        <taxon>Phakopsora</taxon>
    </lineage>
</organism>
<comment type="caution">
    <text evidence="1">The sequence shown here is derived from an EMBL/GenBank/DDBJ whole genome shotgun (WGS) entry which is preliminary data.</text>
</comment>
<dbReference type="EMBL" id="CALTRL010001251">
    <property type="protein sequence ID" value="CAH7671742.1"/>
    <property type="molecule type" value="Genomic_DNA"/>
</dbReference>
<proteinExistence type="predicted"/>
<protein>
    <submittedName>
        <fullName evidence="1">Uncharacterized protein</fullName>
    </submittedName>
</protein>
<accession>A0AAV0ASI5</accession>
<gene>
    <name evidence="1" type="ORF">PPACK8108_LOCUS6557</name>
</gene>
<keyword evidence="2" id="KW-1185">Reference proteome</keyword>
<evidence type="ECO:0000313" key="2">
    <source>
        <dbReference type="Proteomes" id="UP001153365"/>
    </source>
</evidence>
<reference evidence="1" key="1">
    <citation type="submission" date="2022-06" db="EMBL/GenBank/DDBJ databases">
        <authorList>
            <consortium name="SYNGENTA / RWTH Aachen University"/>
        </authorList>
    </citation>
    <scope>NUCLEOTIDE SEQUENCE</scope>
</reference>
<dbReference type="AlphaFoldDB" id="A0AAV0ASI5"/>
<sequence>MSIGFLHLKQHVGNSHLYEDNRYKKRAQNHSIKIMELDGYNQSRAAYGRLGISGKLGQAGLAGVFHQRPIGLGRTEKAGWQGKAKREGVVGGNDTEMAGLAILDLGASLDIDF</sequence>
<dbReference type="Proteomes" id="UP001153365">
    <property type="component" value="Unassembled WGS sequence"/>
</dbReference>
<name>A0AAV0ASI5_PHAPC</name>